<evidence type="ECO:0000313" key="11">
    <source>
        <dbReference type="EMBL" id="KAG5682773.1"/>
    </source>
</evidence>
<dbReference type="InterPro" id="IPR017907">
    <property type="entry name" value="Znf_RING_CS"/>
</dbReference>
<dbReference type="PROSITE" id="PS50089">
    <property type="entry name" value="ZF_RING_2"/>
    <property type="match status" value="2"/>
</dbReference>
<evidence type="ECO:0000259" key="9">
    <source>
        <dbReference type="PROSITE" id="PS50089"/>
    </source>
</evidence>
<dbReference type="GO" id="GO:0004842">
    <property type="term" value="F:ubiquitin-protein transferase activity"/>
    <property type="evidence" value="ECO:0007669"/>
    <property type="project" value="TreeGrafter"/>
</dbReference>
<evidence type="ECO:0000256" key="8">
    <source>
        <dbReference type="PROSITE-ProRule" id="PRU00175"/>
    </source>
</evidence>
<dbReference type="PROSITE" id="PS51873">
    <property type="entry name" value="TRIAD"/>
    <property type="match status" value="1"/>
</dbReference>
<evidence type="ECO:0000256" key="1">
    <source>
        <dbReference type="ARBA" id="ARBA00004906"/>
    </source>
</evidence>
<keyword evidence="5 8" id="KW-0863">Zinc-finger</keyword>
<feature type="domain" description="RING-type" evidence="9">
    <location>
        <begin position="307"/>
        <end position="349"/>
    </location>
</feature>
<dbReference type="Gene3D" id="3.30.40.10">
    <property type="entry name" value="Zinc/RING finger domain, C3HC4 (zinc finger)"/>
    <property type="match status" value="2"/>
</dbReference>
<evidence type="ECO:0000256" key="3">
    <source>
        <dbReference type="ARBA" id="ARBA00022723"/>
    </source>
</evidence>
<name>A0A9J6CLE8_POLVA</name>
<dbReference type="PROSITE" id="PS00518">
    <property type="entry name" value="ZF_RING_1"/>
    <property type="match status" value="1"/>
</dbReference>
<gene>
    <name evidence="11" type="ORF">PVAND_012105</name>
</gene>
<reference evidence="11" key="1">
    <citation type="submission" date="2021-03" db="EMBL/GenBank/DDBJ databases">
        <title>Chromosome level genome of the anhydrobiotic midge Polypedilum vanderplanki.</title>
        <authorList>
            <person name="Yoshida Y."/>
            <person name="Kikawada T."/>
            <person name="Gusev O."/>
        </authorList>
    </citation>
    <scope>NUCLEOTIDE SEQUENCE</scope>
    <source>
        <strain evidence="11">NIAS01</strain>
        <tissue evidence="11">Whole body or cell culture</tissue>
    </source>
</reference>
<evidence type="ECO:0000256" key="7">
    <source>
        <dbReference type="ARBA" id="ARBA00022833"/>
    </source>
</evidence>
<dbReference type="Gene3D" id="1.20.120.1750">
    <property type="match status" value="1"/>
</dbReference>
<feature type="domain" description="RING-type" evidence="9">
    <location>
        <begin position="185"/>
        <end position="229"/>
    </location>
</feature>
<keyword evidence="3" id="KW-0479">Metal-binding</keyword>
<sequence length="543" mass="61080">MASDTKQRPKVKPKTLTLSFNNDDIIVIEDSNDVPVNLNGTFIDLTDENSNKPNDISSVYGNEKKKRTLEFDMMISKDIINLSTHFPQTNVSQAKMIDFNNNPQPSTSKQAIAADAALKATTAKNLELRKANTSRKALELSLHTSAILKELSNTNNTTDKSASTYQKLLEIGKKSLIENQEEFVCSLCNGFCTKGIGVTLKYCLHSFCRPCLIHTINTKTEYGAVKCPLQIENVEKCEFFIDDEEIKELLGVDGYAAFLQNVKLTMEEIADRDQKARDEEELQQSLIPLLLNMDDLETIPNLKVFECPVCFVEINIGEGVVLKNCLHPCCRDCLAGCVAAADDFEVKCPFIHPDDNAPCNERLQEREIRNLVSSDLFDKHLQKSLNVAESANEMTFHCRTLNCPNFVEIDPQITSYICEVCKKQNCISCKAIHEGKSCIDYQEEMNPDLKQQRINNENLQSQTAIEMEIREGKAMYCPRCKIPVQKIAGCDYITCIACKLGICWCTKKPRQTFTKADGSIVEGCKCNEAPRFERCHPKCGNCH</sequence>
<evidence type="ECO:0000259" key="10">
    <source>
        <dbReference type="PROSITE" id="PS51873"/>
    </source>
</evidence>
<evidence type="ECO:0000256" key="6">
    <source>
        <dbReference type="ARBA" id="ARBA00022786"/>
    </source>
</evidence>
<dbReference type="GO" id="GO:0097039">
    <property type="term" value="P:protein linear polyubiquitination"/>
    <property type="evidence" value="ECO:0007669"/>
    <property type="project" value="TreeGrafter"/>
</dbReference>
<dbReference type="GO" id="GO:0043130">
    <property type="term" value="F:ubiquitin binding"/>
    <property type="evidence" value="ECO:0007669"/>
    <property type="project" value="TreeGrafter"/>
</dbReference>
<dbReference type="SMART" id="SM00184">
    <property type="entry name" value="RING"/>
    <property type="match status" value="2"/>
</dbReference>
<comment type="pathway">
    <text evidence="1">Protein modification; protein ubiquitination.</text>
</comment>
<keyword evidence="7" id="KW-0862">Zinc</keyword>
<dbReference type="GO" id="GO:0008270">
    <property type="term" value="F:zinc ion binding"/>
    <property type="evidence" value="ECO:0007669"/>
    <property type="project" value="UniProtKB-KW"/>
</dbReference>
<feature type="domain" description="RING-type" evidence="10">
    <location>
        <begin position="303"/>
        <end position="539"/>
    </location>
</feature>
<evidence type="ECO:0000256" key="4">
    <source>
        <dbReference type="ARBA" id="ARBA00022737"/>
    </source>
</evidence>
<keyword evidence="2" id="KW-0808">Transferase</keyword>
<evidence type="ECO:0000256" key="5">
    <source>
        <dbReference type="ARBA" id="ARBA00022771"/>
    </source>
</evidence>
<dbReference type="InterPro" id="IPR044066">
    <property type="entry name" value="TRIAD_supradom"/>
</dbReference>
<dbReference type="SUPFAM" id="SSF57850">
    <property type="entry name" value="RING/U-box"/>
    <property type="match status" value="4"/>
</dbReference>
<keyword evidence="4" id="KW-0677">Repeat</keyword>
<dbReference type="InterPro" id="IPR013083">
    <property type="entry name" value="Znf_RING/FYVE/PHD"/>
</dbReference>
<proteinExistence type="predicted"/>
<dbReference type="PANTHER" id="PTHR22770:SF13">
    <property type="entry name" value="RING-TYPE DOMAIN-CONTAINING PROTEIN"/>
    <property type="match status" value="1"/>
</dbReference>
<organism evidence="11 12">
    <name type="scientific">Polypedilum vanderplanki</name>
    <name type="common">Sleeping chironomid midge</name>
    <dbReference type="NCBI Taxonomy" id="319348"/>
    <lineage>
        <taxon>Eukaryota</taxon>
        <taxon>Metazoa</taxon>
        <taxon>Ecdysozoa</taxon>
        <taxon>Arthropoda</taxon>
        <taxon>Hexapoda</taxon>
        <taxon>Insecta</taxon>
        <taxon>Pterygota</taxon>
        <taxon>Neoptera</taxon>
        <taxon>Endopterygota</taxon>
        <taxon>Diptera</taxon>
        <taxon>Nematocera</taxon>
        <taxon>Chironomoidea</taxon>
        <taxon>Chironomidae</taxon>
        <taxon>Chironominae</taxon>
        <taxon>Polypedilum</taxon>
        <taxon>Polypedilum</taxon>
    </lineage>
</organism>
<dbReference type="GO" id="GO:0043161">
    <property type="term" value="P:proteasome-mediated ubiquitin-dependent protein catabolic process"/>
    <property type="evidence" value="ECO:0007669"/>
    <property type="project" value="TreeGrafter"/>
</dbReference>
<keyword evidence="12" id="KW-1185">Reference proteome</keyword>
<keyword evidence="6" id="KW-0833">Ubl conjugation pathway</keyword>
<dbReference type="FunFam" id="3.30.40.10:FF:000137">
    <property type="entry name" value="RanBP-type and C3HC4-type zinc finger-containing protein 1"/>
    <property type="match status" value="1"/>
</dbReference>
<dbReference type="Proteomes" id="UP001107558">
    <property type="component" value="Chromosome 1"/>
</dbReference>
<evidence type="ECO:0000313" key="12">
    <source>
        <dbReference type="Proteomes" id="UP001107558"/>
    </source>
</evidence>
<evidence type="ECO:0000256" key="2">
    <source>
        <dbReference type="ARBA" id="ARBA00022679"/>
    </source>
</evidence>
<dbReference type="PANTHER" id="PTHR22770">
    <property type="entry name" value="UBIQUITIN CONJUGATING ENZYME 7 INTERACTING PROTEIN-RELATED"/>
    <property type="match status" value="1"/>
</dbReference>
<dbReference type="AlphaFoldDB" id="A0A9J6CLE8"/>
<dbReference type="InterPro" id="IPR001841">
    <property type="entry name" value="Znf_RING"/>
</dbReference>
<comment type="caution">
    <text evidence="11">The sequence shown here is derived from an EMBL/GenBank/DDBJ whole genome shotgun (WGS) entry which is preliminary data.</text>
</comment>
<dbReference type="GO" id="GO:0071797">
    <property type="term" value="C:LUBAC complex"/>
    <property type="evidence" value="ECO:0007669"/>
    <property type="project" value="TreeGrafter"/>
</dbReference>
<accession>A0A9J6CLE8</accession>
<dbReference type="EMBL" id="JADBJN010000001">
    <property type="protein sequence ID" value="KAG5682773.1"/>
    <property type="molecule type" value="Genomic_DNA"/>
</dbReference>
<protein>
    <submittedName>
        <fullName evidence="11">Uncharacterized protein</fullName>
    </submittedName>
</protein>
<dbReference type="OrthoDB" id="261960at2759"/>
<dbReference type="InterPro" id="IPR051628">
    <property type="entry name" value="LUBAC_E3_Ligases"/>
</dbReference>